<comment type="similarity">
    <text evidence="2">Belongs to the purine-cytosine permease (2.A.39) family.</text>
</comment>
<evidence type="ECO:0000313" key="7">
    <source>
        <dbReference type="Proteomes" id="UP000078383"/>
    </source>
</evidence>
<evidence type="ECO:0000256" key="4">
    <source>
        <dbReference type="ARBA" id="ARBA00022989"/>
    </source>
</evidence>
<dbReference type="AlphaFoldDB" id="A0A174Y7Y6"/>
<dbReference type="Gene3D" id="1.10.4160.10">
    <property type="entry name" value="Hydantoin permease"/>
    <property type="match status" value="1"/>
</dbReference>
<evidence type="ECO:0000256" key="3">
    <source>
        <dbReference type="ARBA" id="ARBA00022692"/>
    </source>
</evidence>
<comment type="subcellular location">
    <subcellularLocation>
        <location evidence="1">Membrane</location>
        <topology evidence="1">Multi-pass membrane protein</topology>
    </subcellularLocation>
</comment>
<keyword evidence="5" id="KW-0472">Membrane</keyword>
<dbReference type="PANTHER" id="PTHR30618:SF0">
    <property type="entry name" value="PURINE-URACIL PERMEASE NCS1"/>
    <property type="match status" value="1"/>
</dbReference>
<name>A0A174Y7Y6_9FIRM</name>
<evidence type="ECO:0000256" key="1">
    <source>
        <dbReference type="ARBA" id="ARBA00004141"/>
    </source>
</evidence>
<dbReference type="GO" id="GO:0015205">
    <property type="term" value="F:nucleobase transmembrane transporter activity"/>
    <property type="evidence" value="ECO:0007669"/>
    <property type="project" value="TreeGrafter"/>
</dbReference>
<gene>
    <name evidence="6" type="primary">ybbW</name>
    <name evidence="6" type="ORF">ERS852502_00381</name>
</gene>
<organism evidence="6 7">
    <name type="scientific">[Ruminococcus] torques</name>
    <dbReference type="NCBI Taxonomy" id="33039"/>
    <lineage>
        <taxon>Bacteria</taxon>
        <taxon>Bacillati</taxon>
        <taxon>Bacillota</taxon>
        <taxon>Clostridia</taxon>
        <taxon>Lachnospirales</taxon>
        <taxon>Lachnospiraceae</taxon>
        <taxon>Mediterraneibacter</taxon>
    </lineage>
</organism>
<dbReference type="EMBL" id="CZBX01000002">
    <property type="protein sequence ID" value="CUQ81944.1"/>
    <property type="molecule type" value="Genomic_DNA"/>
</dbReference>
<dbReference type="RefSeq" id="WP_055156825.1">
    <property type="nucleotide sequence ID" value="NZ_CZBR01000002.1"/>
</dbReference>
<keyword evidence="3" id="KW-0812">Transmembrane</keyword>
<evidence type="ECO:0000256" key="2">
    <source>
        <dbReference type="ARBA" id="ARBA00008974"/>
    </source>
</evidence>
<dbReference type="CDD" id="cd11485">
    <property type="entry name" value="SLC-NCS1sbd_YbbW-like"/>
    <property type="match status" value="1"/>
</dbReference>
<dbReference type="OrthoDB" id="9780088at2"/>
<proteinExistence type="inferred from homology"/>
<dbReference type="Pfam" id="PF02133">
    <property type="entry name" value="Transp_cyt_pur"/>
    <property type="match status" value="1"/>
</dbReference>
<evidence type="ECO:0000256" key="5">
    <source>
        <dbReference type="ARBA" id="ARBA00023136"/>
    </source>
</evidence>
<reference evidence="6 7" key="1">
    <citation type="submission" date="2015-09" db="EMBL/GenBank/DDBJ databases">
        <authorList>
            <consortium name="Pathogen Informatics"/>
        </authorList>
    </citation>
    <scope>NUCLEOTIDE SEQUENCE [LARGE SCALE GENOMIC DNA]</scope>
    <source>
        <strain evidence="6 7">2789STDY5834889</strain>
    </source>
</reference>
<dbReference type="Proteomes" id="UP000078383">
    <property type="component" value="Unassembled WGS sequence"/>
</dbReference>
<dbReference type="InterPro" id="IPR045225">
    <property type="entry name" value="Uracil/uridine/allantoin_perm"/>
</dbReference>
<accession>A0A174Y7Y6</accession>
<protein>
    <submittedName>
        <fullName evidence="6">Allantoin transport protein</fullName>
    </submittedName>
</protein>
<sequence>MGAFQRQIGDMVELTPEGEKEIHKYKNNYADATKPLSSKERNWSAWDMGNLWIGMIVSIAVYQVASGLIVSGMSWAQALLTIVLGHTLVMIFAVVLGHFGTKYGLGYPMLSKMVFGSKGTVVPSIVRGVLGCFWFGVQAWIGGQALNAIIGAIIPAWHGLGFKGLFISFLLFWAMNVYIAGSGSSALQKLEKFAAPVLIVLSFIVIIWGIRSADWSVSKLLSDPSLQGDPSKNFWTLFFPALSSMIAFDGGIALSMADFTKNCKTQKAQAVGQLVGAPVMTAFISFVGICGTAGAAIVFKEAIWEPAVLVSKFDNPFIVIIFSLFIIMAVLTTNVAANLVPPTNVIATLFAKKVSYKKAALIAAVLALFAQPWNALASAYDLIYNVCGMLGALLGPISGLYLVSYLFEHKTEVDMVDMYKEDGGKYYYSKGFNVPIIIIFVAAMIIIFAGKYIAPLKFIFDNAYVVGSIGAGLAYFIYIKAAKRG</sequence>
<dbReference type="GO" id="GO:0005886">
    <property type="term" value="C:plasma membrane"/>
    <property type="evidence" value="ECO:0007669"/>
    <property type="project" value="TreeGrafter"/>
</dbReference>
<keyword evidence="4" id="KW-1133">Transmembrane helix</keyword>
<evidence type="ECO:0000313" key="6">
    <source>
        <dbReference type="EMBL" id="CUQ81944.1"/>
    </source>
</evidence>
<dbReference type="InterPro" id="IPR001248">
    <property type="entry name" value="Pur-cyt_permease"/>
</dbReference>
<dbReference type="PANTHER" id="PTHR30618">
    <property type="entry name" value="NCS1 FAMILY PURINE/PYRIMIDINE TRANSPORTER"/>
    <property type="match status" value="1"/>
</dbReference>